<name>A0A4U7KR67_9BASI</name>
<keyword evidence="9" id="KW-0479">Metal-binding</keyword>
<evidence type="ECO:0000256" key="14">
    <source>
        <dbReference type="ARBA" id="ARBA00022909"/>
    </source>
</evidence>
<dbReference type="GO" id="GO:0046654">
    <property type="term" value="P:tetrahydrofolate biosynthetic process"/>
    <property type="evidence" value="ECO:0007669"/>
    <property type="project" value="UniProtKB-UniPathway"/>
</dbReference>
<dbReference type="GO" id="GO:0046872">
    <property type="term" value="F:metal ion binding"/>
    <property type="evidence" value="ECO:0007669"/>
    <property type="project" value="UniProtKB-KW"/>
</dbReference>
<dbReference type="Gene3D" id="3.30.1130.10">
    <property type="match status" value="2"/>
</dbReference>
<evidence type="ECO:0000256" key="12">
    <source>
        <dbReference type="ARBA" id="ARBA00022840"/>
    </source>
</evidence>
<evidence type="ECO:0000256" key="5">
    <source>
        <dbReference type="ARBA" id="ARBA00005051"/>
    </source>
</evidence>
<dbReference type="InterPro" id="IPR035907">
    <property type="entry name" value="Hppk_sf"/>
</dbReference>
<keyword evidence="12" id="KW-0067">ATP-binding</keyword>
<dbReference type="GeneID" id="40727461"/>
<dbReference type="RefSeq" id="XP_029738402.1">
    <property type="nucleotide sequence ID" value="XM_029885160.1"/>
</dbReference>
<dbReference type="InterPro" id="IPR011005">
    <property type="entry name" value="Dihydropteroate_synth-like_sf"/>
</dbReference>
<comment type="pathway">
    <text evidence="4">Cofactor biosynthesis; tetrahydrofolate biosynthesis; 7,8-dihydrofolate from 2-amino-4-hydroxy-6-hydroxymethyl-7,8-dihydropteridine diphosphate and 4-aminobenzoate: step 1/2.</text>
</comment>
<comment type="pathway">
    <text evidence="5">Cofactor biosynthesis; tetrahydrofolate biosynthesis; 2-amino-4-hydroxy-6-hydroxymethyl-7,8-dihydropteridine diphosphate from 7,8-dihydroneopterin triphosphate: step 4/4.</text>
</comment>
<comment type="catalytic activity">
    <reaction evidence="2">
        <text>6-hydroxymethyl-7,8-dihydropterin + ATP = (7,8-dihydropterin-6-yl)methyl diphosphate + AMP + H(+)</text>
        <dbReference type="Rhea" id="RHEA:11412"/>
        <dbReference type="ChEBI" id="CHEBI:15378"/>
        <dbReference type="ChEBI" id="CHEBI:30616"/>
        <dbReference type="ChEBI" id="CHEBI:44841"/>
        <dbReference type="ChEBI" id="CHEBI:72950"/>
        <dbReference type="ChEBI" id="CHEBI:456215"/>
        <dbReference type="EC" id="2.7.6.3"/>
    </reaction>
</comment>
<feature type="region of interest" description="Disordered" evidence="16">
    <location>
        <begin position="298"/>
        <end position="324"/>
    </location>
</feature>
<dbReference type="GO" id="GO:0005524">
    <property type="term" value="F:ATP binding"/>
    <property type="evidence" value="ECO:0007669"/>
    <property type="project" value="UniProtKB-KW"/>
</dbReference>
<evidence type="ECO:0000256" key="11">
    <source>
        <dbReference type="ARBA" id="ARBA00022777"/>
    </source>
</evidence>
<comment type="cofactor">
    <cofactor evidence="3">
        <name>Mg(2+)</name>
        <dbReference type="ChEBI" id="CHEBI:18420"/>
    </cofactor>
</comment>
<keyword evidence="13" id="KW-0460">Magnesium</keyword>
<dbReference type="PANTHER" id="PTHR20941:SF1">
    <property type="entry name" value="FOLIC ACID SYNTHESIS PROTEIN FOL1"/>
    <property type="match status" value="1"/>
</dbReference>
<dbReference type="NCBIfam" id="TIGR01496">
    <property type="entry name" value="DHPS"/>
    <property type="match status" value="1"/>
</dbReference>
<dbReference type="SUPFAM" id="SSF55083">
    <property type="entry name" value="6-hydroxymethyl-7,8-dihydropterin pyrophosphokinase, HPPK"/>
    <property type="match status" value="1"/>
</dbReference>
<dbReference type="GO" id="GO:0016301">
    <property type="term" value="F:kinase activity"/>
    <property type="evidence" value="ECO:0007669"/>
    <property type="project" value="UniProtKB-KW"/>
</dbReference>
<dbReference type="SUPFAM" id="SSF55620">
    <property type="entry name" value="Tetrahydrobiopterin biosynthesis enzymes-like"/>
    <property type="match status" value="2"/>
</dbReference>
<gene>
    <name evidence="18" type="ORF">EX895_004566</name>
</gene>
<reference evidence="18 19" key="1">
    <citation type="submission" date="2019-05" db="EMBL/GenBank/DDBJ databases">
        <title>Sporisorium graminicola CBS 10092 draft sequencing and annotation.</title>
        <authorList>
            <person name="Solano-Gonzalez S."/>
            <person name="Caddick M.X."/>
            <person name="Darby A."/>
        </authorList>
    </citation>
    <scope>NUCLEOTIDE SEQUENCE [LARGE SCALE GENOMIC DNA]</scope>
    <source>
        <strain evidence="18 19">CBS 10092</strain>
    </source>
</reference>
<dbReference type="Pfam" id="PF02152">
    <property type="entry name" value="FolB"/>
    <property type="match status" value="2"/>
</dbReference>
<evidence type="ECO:0000256" key="16">
    <source>
        <dbReference type="SAM" id="MobiDB-lite"/>
    </source>
</evidence>
<keyword evidence="10" id="KW-0547">Nucleotide-binding</keyword>
<evidence type="ECO:0000256" key="10">
    <source>
        <dbReference type="ARBA" id="ARBA00022741"/>
    </source>
</evidence>
<accession>A0A4U7KR67</accession>
<keyword evidence="19" id="KW-1185">Reference proteome</keyword>
<evidence type="ECO:0000256" key="1">
    <source>
        <dbReference type="ARBA" id="ARBA00000012"/>
    </source>
</evidence>
<dbReference type="PROSITE" id="PS00793">
    <property type="entry name" value="DHPS_2"/>
    <property type="match status" value="1"/>
</dbReference>
<dbReference type="OrthoDB" id="615426at2759"/>
<evidence type="ECO:0000256" key="13">
    <source>
        <dbReference type="ARBA" id="ARBA00022842"/>
    </source>
</evidence>
<dbReference type="GO" id="GO:0004156">
    <property type="term" value="F:dihydropteroate synthase activity"/>
    <property type="evidence" value="ECO:0007669"/>
    <property type="project" value="UniProtKB-EC"/>
</dbReference>
<evidence type="ECO:0000256" key="15">
    <source>
        <dbReference type="ARBA" id="ARBA00023268"/>
    </source>
</evidence>
<dbReference type="InterPro" id="IPR000550">
    <property type="entry name" value="Hppk"/>
</dbReference>
<dbReference type="GO" id="GO:0003848">
    <property type="term" value="F:2-amino-4-hydroxy-6-hydroxymethyldihydropteridine diphosphokinase activity"/>
    <property type="evidence" value="ECO:0007669"/>
    <property type="project" value="UniProtKB-EC"/>
</dbReference>
<dbReference type="FunFam" id="3.30.1130.10:FF:000014">
    <property type="entry name" value="Folic acid synthesis protein fol1"/>
    <property type="match status" value="1"/>
</dbReference>
<dbReference type="GO" id="GO:0046656">
    <property type="term" value="P:folic acid biosynthetic process"/>
    <property type="evidence" value="ECO:0007669"/>
    <property type="project" value="UniProtKB-KW"/>
</dbReference>
<comment type="caution">
    <text evidence="18">The sequence shown here is derived from an EMBL/GenBank/DDBJ whole genome shotgun (WGS) entry which is preliminary data.</text>
</comment>
<dbReference type="SUPFAM" id="SSF51717">
    <property type="entry name" value="Dihydropteroate synthetase-like"/>
    <property type="match status" value="1"/>
</dbReference>
<evidence type="ECO:0000256" key="7">
    <source>
        <dbReference type="ARBA" id="ARBA00009951"/>
    </source>
</evidence>
<dbReference type="GO" id="GO:0005740">
    <property type="term" value="C:mitochondrial envelope"/>
    <property type="evidence" value="ECO:0007669"/>
    <property type="project" value="TreeGrafter"/>
</dbReference>
<dbReference type="InterPro" id="IPR006157">
    <property type="entry name" value="FolB_dom"/>
</dbReference>
<dbReference type="PROSITE" id="PS50972">
    <property type="entry name" value="PTERIN_BINDING"/>
    <property type="match status" value="1"/>
</dbReference>
<dbReference type="InterPro" id="IPR043133">
    <property type="entry name" value="GTP-CH-I_C/QueF"/>
</dbReference>
<evidence type="ECO:0000256" key="9">
    <source>
        <dbReference type="ARBA" id="ARBA00022723"/>
    </source>
</evidence>
<dbReference type="InterPro" id="IPR045031">
    <property type="entry name" value="DHP_synth-like"/>
</dbReference>
<dbReference type="Gene3D" id="3.20.20.20">
    <property type="entry name" value="Dihydropteroate synthase-like"/>
    <property type="match status" value="1"/>
</dbReference>
<dbReference type="PANTHER" id="PTHR20941">
    <property type="entry name" value="FOLATE SYNTHESIS PROTEINS"/>
    <property type="match status" value="1"/>
</dbReference>
<evidence type="ECO:0000256" key="2">
    <source>
        <dbReference type="ARBA" id="ARBA00000198"/>
    </source>
</evidence>
<evidence type="ECO:0000256" key="3">
    <source>
        <dbReference type="ARBA" id="ARBA00001946"/>
    </source>
</evidence>
<dbReference type="PROSITE" id="PS00794">
    <property type="entry name" value="HPPK"/>
    <property type="match status" value="1"/>
</dbReference>
<dbReference type="PROSITE" id="PS00792">
    <property type="entry name" value="DHPS_1"/>
    <property type="match status" value="1"/>
</dbReference>
<keyword evidence="8" id="KW-0808">Transferase</keyword>
<dbReference type="Pfam" id="PF01288">
    <property type="entry name" value="HPPK"/>
    <property type="match status" value="1"/>
</dbReference>
<evidence type="ECO:0000256" key="4">
    <source>
        <dbReference type="ARBA" id="ARBA00004763"/>
    </source>
</evidence>
<comment type="similarity">
    <text evidence="6">In the N-terminal section; belongs to the DHNA family.</text>
</comment>
<dbReference type="InterPro" id="IPR006390">
    <property type="entry name" value="DHP_synth_dom"/>
</dbReference>
<dbReference type="KEGG" id="sgra:EX895_004566"/>
<protein>
    <recommendedName>
        <fullName evidence="17">Pterin-binding domain-containing protein</fullName>
    </recommendedName>
</protein>
<dbReference type="Gene3D" id="3.30.70.560">
    <property type="entry name" value="7,8-Dihydro-6-hydroxymethylpterin-pyrophosphokinase HPPK"/>
    <property type="match status" value="1"/>
</dbReference>
<comment type="catalytic activity">
    <reaction evidence="1">
        <text>(7,8-dihydropterin-6-yl)methyl diphosphate + 4-aminobenzoate = 7,8-dihydropteroate + diphosphate</text>
        <dbReference type="Rhea" id="RHEA:19949"/>
        <dbReference type="ChEBI" id="CHEBI:17836"/>
        <dbReference type="ChEBI" id="CHEBI:17839"/>
        <dbReference type="ChEBI" id="CHEBI:33019"/>
        <dbReference type="ChEBI" id="CHEBI:72950"/>
        <dbReference type="EC" id="2.5.1.15"/>
    </reaction>
</comment>
<sequence length="856" mass="92349">MSTQQAPLALPDIIVVKKLQVRMIVGVDNWERVQAQPVTIDARVHTDVSMAGKSDHLPHSIHYGVLVKQLEAHCANHRYRSLEALAEGLAKVCIFILHAPKVTLNVEKPRSLLHAASAGVQIVRTPTDYMLGDVHPIPSNVDPVQHLDELRLSPSSTLALDDKVIVRDLIINTIVGVNPWEREDKQNVKLNLVVYSGLSRAKEAHNSTAGVVDVVNKQHNYRTIVRSISEYVAASSYKTVESLATSIARVAVVHNKVEKVRVSVDKPSAIMYADSAGVEVERTRQFFEQEALQEEQQLRAQKSSSDVADPAGIPISPTNGSTTPHSAYGVNKATSSFKQGWHVAAIALGSNVGDRAANIEAAVEALSTAKDCVLVDTSFLYETAPMYLLDQPKFLNAACRIATKLSPHDLLSLTQYIEVQLGRDKTGVPDKGPRSVDLDILLYDHLEINDAPRLVVPHPGIKEREFVLEPLKDILPDFEHPTYSRTMSQLLVMLQKAPDYEPSGIRKVLPVPSPSTRSSSPSHDTKTWTWGSKTFIMGIINATPDSFSDAGDNLVAVDAVTSARAMAEQGADVIDVGGMSTAPNAGEVDADEETRRVVSVIKALRAAGIETPISVDTFRASVAQAALSAGADMINDVSGGEREPAILDVAKKWKCPYILMHMRGDSKTMNGLVTYEGGDVVAGVRAELEVRLDRALRAGVRRWNIVLDPGIGFAKDSAGNLSLLRDLSRLTLAESVAKSTKGRGVAYSGTATPALDRSTLDLISSGLSAAAKGGSESIQDSITRPCCSLVSFPTLVGVSRKKFLGNITGKQDPKERLYATAAACTAAIAAGADILRVHDVEQIRDVAVTSDAIYRQ</sequence>
<keyword evidence="14" id="KW-0289">Folate biosynthesis</keyword>
<evidence type="ECO:0000259" key="17">
    <source>
        <dbReference type="PROSITE" id="PS50972"/>
    </source>
</evidence>
<dbReference type="EMBL" id="SRRM01000017">
    <property type="protein sequence ID" value="TKY86417.1"/>
    <property type="molecule type" value="Genomic_DNA"/>
</dbReference>
<dbReference type="NCBIfam" id="TIGR00526">
    <property type="entry name" value="folB_dom"/>
    <property type="match status" value="2"/>
</dbReference>
<dbReference type="Pfam" id="PF00809">
    <property type="entry name" value="Pterin_bind"/>
    <property type="match status" value="2"/>
</dbReference>
<dbReference type="Proteomes" id="UP000306050">
    <property type="component" value="Chromosome SGRAM_4"/>
</dbReference>
<keyword evidence="11" id="KW-0418">Kinase</keyword>
<evidence type="ECO:0000256" key="6">
    <source>
        <dbReference type="ARBA" id="ARBA00009640"/>
    </source>
</evidence>
<dbReference type="CDD" id="cd00483">
    <property type="entry name" value="HPPK"/>
    <property type="match status" value="1"/>
</dbReference>
<dbReference type="GO" id="GO:0004150">
    <property type="term" value="F:dihydroneopterin aldolase activity"/>
    <property type="evidence" value="ECO:0007669"/>
    <property type="project" value="InterPro"/>
</dbReference>
<dbReference type="AlphaFoldDB" id="A0A4U7KR67"/>
<evidence type="ECO:0000313" key="19">
    <source>
        <dbReference type="Proteomes" id="UP000306050"/>
    </source>
</evidence>
<proteinExistence type="inferred from homology"/>
<organism evidence="18 19">
    <name type="scientific">Sporisorium graminicola</name>
    <dbReference type="NCBI Taxonomy" id="280036"/>
    <lineage>
        <taxon>Eukaryota</taxon>
        <taxon>Fungi</taxon>
        <taxon>Dikarya</taxon>
        <taxon>Basidiomycota</taxon>
        <taxon>Ustilaginomycotina</taxon>
        <taxon>Ustilaginomycetes</taxon>
        <taxon>Ustilaginales</taxon>
        <taxon>Ustilaginaceae</taxon>
        <taxon>Sporisorium</taxon>
    </lineage>
</organism>
<dbReference type="CDD" id="cd00739">
    <property type="entry name" value="DHPS"/>
    <property type="match status" value="1"/>
</dbReference>
<dbReference type="InterPro" id="IPR000489">
    <property type="entry name" value="Pterin-binding_dom"/>
</dbReference>
<feature type="domain" description="Pterin-binding" evidence="17">
    <location>
        <begin position="534"/>
        <end position="848"/>
    </location>
</feature>
<keyword evidence="15" id="KW-0511">Multifunctional enzyme</keyword>
<dbReference type="NCBIfam" id="TIGR01498">
    <property type="entry name" value="folK"/>
    <property type="match status" value="1"/>
</dbReference>
<evidence type="ECO:0000256" key="8">
    <source>
        <dbReference type="ARBA" id="ARBA00022679"/>
    </source>
</evidence>
<comment type="similarity">
    <text evidence="7">In the C-terminal section; belongs to the DHPS family.</text>
</comment>
<dbReference type="UniPathway" id="UPA00077">
    <property type="reaction ID" value="UER00155"/>
</dbReference>
<dbReference type="SMART" id="SM00905">
    <property type="entry name" value="FolB"/>
    <property type="match status" value="2"/>
</dbReference>
<evidence type="ECO:0000313" key="18">
    <source>
        <dbReference type="EMBL" id="TKY86417.1"/>
    </source>
</evidence>